<dbReference type="GO" id="GO:0005198">
    <property type="term" value="F:structural molecule activity"/>
    <property type="evidence" value="ECO:0007669"/>
    <property type="project" value="InterPro"/>
</dbReference>
<protein>
    <submittedName>
        <fullName evidence="8">Hook-filament junction protein</fullName>
    </submittedName>
</protein>
<keyword evidence="4" id="KW-0964">Secreted</keyword>
<reference evidence="8 9" key="1">
    <citation type="submission" date="2018-06" db="EMBL/GenBank/DDBJ databases">
        <authorList>
            <consortium name="Pathogen Informatics"/>
            <person name="Doyle S."/>
        </authorList>
    </citation>
    <scope>NUCLEOTIDE SEQUENCE [LARGE SCALE GENOMIC DNA]</scope>
    <source>
        <strain evidence="8 9">NCTC10736</strain>
    </source>
</reference>
<dbReference type="Pfam" id="PF00700">
    <property type="entry name" value="Flagellin_C"/>
    <property type="match status" value="1"/>
</dbReference>
<evidence type="ECO:0000256" key="3">
    <source>
        <dbReference type="ARBA" id="ARBA00005709"/>
    </source>
</evidence>
<dbReference type="Gene3D" id="1.20.1330.10">
    <property type="entry name" value="f41 fragment of flagellin, N-terminal domain"/>
    <property type="match status" value="1"/>
</dbReference>
<gene>
    <name evidence="8" type="primary">flgL_1</name>
    <name evidence="8" type="ORF">NCTC10736_01763</name>
</gene>
<proteinExistence type="inferred from homology"/>
<evidence type="ECO:0000256" key="1">
    <source>
        <dbReference type="ARBA" id="ARBA00004365"/>
    </source>
</evidence>
<feature type="domain" description="Flagellin N-terminal" evidence="6">
    <location>
        <begin position="11"/>
        <end position="140"/>
    </location>
</feature>
<dbReference type="Pfam" id="PF00669">
    <property type="entry name" value="Flagellin_N"/>
    <property type="match status" value="1"/>
</dbReference>
<evidence type="ECO:0000256" key="5">
    <source>
        <dbReference type="ARBA" id="ARBA00023143"/>
    </source>
</evidence>
<dbReference type="Proteomes" id="UP000255061">
    <property type="component" value="Unassembled WGS sequence"/>
</dbReference>
<evidence type="ECO:0000256" key="2">
    <source>
        <dbReference type="ARBA" id="ARBA00004613"/>
    </source>
</evidence>
<evidence type="ECO:0000313" key="9">
    <source>
        <dbReference type="Proteomes" id="UP000255061"/>
    </source>
</evidence>
<sequence>MRLSSAQLFNQSITSVLQKQTATSKIIEQMDSGKKVNTAGDDPVASQGIDNLNQKNALVDQFMKNIDYATNRLAVTESKLGSAENLTASIREQVLRAVNGTLAESERQMIADEMKGSLEELLSIANTKDESGNYMFSGFSTNKEPFAFDNSTPAKIVYSGDSGVKNSIVQTGVALGTNVPGDSAFMNAPNGLGDYSVNYLASQQGEFSVKTAKVADAATYVPDTYVFNFTDDGAGGTNLQVLDSANNPVANVANFDATNPVSFNGIEVRIDGKPSAGDSFIMEPQAEVSVFDTISRAIALIEDPNSANTPQGRAQLAQILNNIGSGVNQISSARSVAGNNLKIVESYTEVHIEEKVVNTSALSLLEDLDYASAITEFEKQQLALNAVSSVFSKVGSVSLFDYI</sequence>
<dbReference type="AlphaFoldDB" id="A0A380A7A3"/>
<dbReference type="SUPFAM" id="SSF64518">
    <property type="entry name" value="Phase 1 flagellin"/>
    <property type="match status" value="1"/>
</dbReference>
<dbReference type="GO" id="GO:0005576">
    <property type="term" value="C:extracellular region"/>
    <property type="evidence" value="ECO:0007669"/>
    <property type="project" value="UniProtKB-SubCell"/>
</dbReference>
<accession>A0A380A7A3</accession>
<dbReference type="PANTHER" id="PTHR42792">
    <property type="entry name" value="FLAGELLIN"/>
    <property type="match status" value="1"/>
</dbReference>
<evidence type="ECO:0000259" key="7">
    <source>
        <dbReference type="Pfam" id="PF00700"/>
    </source>
</evidence>
<dbReference type="EMBL" id="UGYV01000001">
    <property type="protein sequence ID" value="SUI75722.1"/>
    <property type="molecule type" value="Genomic_DNA"/>
</dbReference>
<dbReference type="InterPro" id="IPR001029">
    <property type="entry name" value="Flagellin_N"/>
</dbReference>
<dbReference type="NCBIfam" id="TIGR02550">
    <property type="entry name" value="flagell_flgL"/>
    <property type="match status" value="1"/>
</dbReference>
<dbReference type="RefSeq" id="WP_115406011.1">
    <property type="nucleotide sequence ID" value="NZ_UGYV01000001.1"/>
</dbReference>
<evidence type="ECO:0000313" key="8">
    <source>
        <dbReference type="EMBL" id="SUI75722.1"/>
    </source>
</evidence>
<evidence type="ECO:0000259" key="6">
    <source>
        <dbReference type="Pfam" id="PF00669"/>
    </source>
</evidence>
<dbReference type="GO" id="GO:0071973">
    <property type="term" value="P:bacterial-type flagellum-dependent cell motility"/>
    <property type="evidence" value="ECO:0007669"/>
    <property type="project" value="InterPro"/>
</dbReference>
<dbReference type="InterPro" id="IPR013384">
    <property type="entry name" value="Flagell_FlgL"/>
</dbReference>
<dbReference type="InterPro" id="IPR001492">
    <property type="entry name" value="Flagellin"/>
</dbReference>
<comment type="similarity">
    <text evidence="3">Belongs to the bacterial flagellin family.</text>
</comment>
<dbReference type="PANTHER" id="PTHR42792:SF1">
    <property type="entry name" value="FLAGELLAR HOOK-ASSOCIATED PROTEIN 3"/>
    <property type="match status" value="1"/>
</dbReference>
<comment type="subcellular location">
    <subcellularLocation>
        <location evidence="1">Bacterial flagellum</location>
    </subcellularLocation>
    <subcellularLocation>
        <location evidence="2">Secreted</location>
    </subcellularLocation>
</comment>
<name>A0A380A7A3_9GAMM</name>
<evidence type="ECO:0000256" key="4">
    <source>
        <dbReference type="ARBA" id="ARBA00022525"/>
    </source>
</evidence>
<keyword evidence="5" id="KW-0975">Bacterial flagellum</keyword>
<dbReference type="InterPro" id="IPR046358">
    <property type="entry name" value="Flagellin_C"/>
</dbReference>
<organism evidence="8 9">
    <name type="scientific">Shewanella morhuae</name>
    <dbReference type="NCBI Taxonomy" id="365591"/>
    <lineage>
        <taxon>Bacteria</taxon>
        <taxon>Pseudomonadati</taxon>
        <taxon>Pseudomonadota</taxon>
        <taxon>Gammaproteobacteria</taxon>
        <taxon>Alteromonadales</taxon>
        <taxon>Shewanellaceae</taxon>
        <taxon>Shewanella</taxon>
    </lineage>
</organism>
<dbReference type="GO" id="GO:0009424">
    <property type="term" value="C:bacterial-type flagellum hook"/>
    <property type="evidence" value="ECO:0007669"/>
    <property type="project" value="InterPro"/>
</dbReference>
<feature type="domain" description="Flagellin C-terminal" evidence="7">
    <location>
        <begin position="321"/>
        <end position="402"/>
    </location>
</feature>